<dbReference type="SUPFAM" id="SSF53850">
    <property type="entry name" value="Periplasmic binding protein-like II"/>
    <property type="match status" value="1"/>
</dbReference>
<evidence type="ECO:0000313" key="2">
    <source>
        <dbReference type="EMBL" id="SFR05692.1"/>
    </source>
</evidence>
<dbReference type="OrthoDB" id="9776669at2"/>
<feature type="chain" id="PRO_5039641701" description="TRAP transporter solute receptor, TAXI family" evidence="1">
    <location>
        <begin position="22"/>
        <end position="334"/>
    </location>
</feature>
<proteinExistence type="predicted"/>
<keyword evidence="1" id="KW-0732">Signal</keyword>
<dbReference type="STRING" id="39060.SAMN05660706_11275"/>
<dbReference type="Gene3D" id="3.40.190.10">
    <property type="entry name" value="Periplasmic binding protein-like II"/>
    <property type="match status" value="2"/>
</dbReference>
<dbReference type="NCBIfam" id="TIGR02122">
    <property type="entry name" value="TRAP_TAXI"/>
    <property type="match status" value="1"/>
</dbReference>
<gene>
    <name evidence="2" type="ORF">SAMN05660706_11275</name>
</gene>
<reference evidence="3" key="1">
    <citation type="submission" date="2016-10" db="EMBL/GenBank/DDBJ databases">
        <authorList>
            <person name="Varghese N."/>
            <person name="Submissions S."/>
        </authorList>
    </citation>
    <scope>NUCLEOTIDE SEQUENCE [LARGE SCALE GENOMIC DNA]</scope>
    <source>
        <strain evidence="3">DSM 3669</strain>
    </source>
</reference>
<dbReference type="RefSeq" id="WP_092483142.1">
    <property type="nucleotide sequence ID" value="NZ_FOYM01000012.1"/>
</dbReference>
<evidence type="ECO:0008006" key="4">
    <source>
        <dbReference type="Google" id="ProtNLM"/>
    </source>
</evidence>
<name>A0A1I6DK25_9FIRM</name>
<keyword evidence="3" id="KW-1185">Reference proteome</keyword>
<dbReference type="EMBL" id="FOYM01000012">
    <property type="protein sequence ID" value="SFR05692.1"/>
    <property type="molecule type" value="Genomic_DNA"/>
</dbReference>
<sequence length="334" mass="35085">MRKKFLLLLTLLLAVSLLAVGCGGANEEPKEQAGEKSGGETFNLLMATGGTGGTYYPLGGAMADVWNKNIEGLNVTVQATGASVENIRLLAGGDAQLAMAMNGPAQRAWNGAGEFESKALQDFAAVGVIYPEVMQIIAPAGAGIKTVADLKGKRVSLGPPGSGTASAAVAILESYGIDPDKDLDKFQDNFADAARKLKDGQLDAAFAVLAVPAGNVVDITTATPVTIVDIEGDGLQKLLASDPAFTPYEIPGGTYKGQDETAHTVSQWAVLYVKKDLPDDLIYNMTKVMYEHTADIAKGHARGNQITIDNALKGIEPVEFHPGAVKYYKEQGLM</sequence>
<dbReference type="Proteomes" id="UP000199584">
    <property type="component" value="Unassembled WGS sequence"/>
</dbReference>
<accession>A0A1I6DK25</accession>
<protein>
    <recommendedName>
        <fullName evidence="4">TRAP transporter solute receptor, TAXI family</fullName>
    </recommendedName>
</protein>
<dbReference type="PANTHER" id="PTHR42941">
    <property type="entry name" value="SLL1037 PROTEIN"/>
    <property type="match status" value="1"/>
</dbReference>
<organism evidence="2 3">
    <name type="scientific">Desulfoscipio geothermicus DSM 3669</name>
    <dbReference type="NCBI Taxonomy" id="1121426"/>
    <lineage>
        <taxon>Bacteria</taxon>
        <taxon>Bacillati</taxon>
        <taxon>Bacillota</taxon>
        <taxon>Clostridia</taxon>
        <taxon>Eubacteriales</taxon>
        <taxon>Desulfallaceae</taxon>
        <taxon>Desulfoscipio</taxon>
    </lineage>
</organism>
<dbReference type="InterPro" id="IPR011852">
    <property type="entry name" value="TRAP_TAXI"/>
</dbReference>
<feature type="signal peptide" evidence="1">
    <location>
        <begin position="1"/>
        <end position="21"/>
    </location>
</feature>
<dbReference type="CDD" id="cd13567">
    <property type="entry name" value="PBP2_TtGluBP"/>
    <property type="match status" value="1"/>
</dbReference>
<evidence type="ECO:0000313" key="3">
    <source>
        <dbReference type="Proteomes" id="UP000199584"/>
    </source>
</evidence>
<dbReference type="Pfam" id="PF16868">
    <property type="entry name" value="NMT1_3"/>
    <property type="match status" value="1"/>
</dbReference>
<evidence type="ECO:0000256" key="1">
    <source>
        <dbReference type="SAM" id="SignalP"/>
    </source>
</evidence>
<dbReference type="PROSITE" id="PS51257">
    <property type="entry name" value="PROKAR_LIPOPROTEIN"/>
    <property type="match status" value="1"/>
</dbReference>
<dbReference type="AlphaFoldDB" id="A0A1I6DK25"/>
<dbReference type="PANTHER" id="PTHR42941:SF1">
    <property type="entry name" value="SLL1037 PROTEIN"/>
    <property type="match status" value="1"/>
</dbReference>